<evidence type="ECO:0000259" key="5">
    <source>
        <dbReference type="Pfam" id="PF00291"/>
    </source>
</evidence>
<protein>
    <submittedName>
        <fullName evidence="6">Serine/threonine dehydratase</fullName>
    </submittedName>
</protein>
<evidence type="ECO:0000256" key="1">
    <source>
        <dbReference type="ARBA" id="ARBA00001933"/>
    </source>
</evidence>
<dbReference type="AlphaFoldDB" id="A0A2P7SGR1"/>
<evidence type="ECO:0000313" key="6">
    <source>
        <dbReference type="EMBL" id="PSJ61660.1"/>
    </source>
</evidence>
<evidence type="ECO:0000256" key="3">
    <source>
        <dbReference type="ARBA" id="ARBA00022898"/>
    </source>
</evidence>
<dbReference type="PANTHER" id="PTHR48078">
    <property type="entry name" value="THREONINE DEHYDRATASE, MITOCHONDRIAL-RELATED"/>
    <property type="match status" value="1"/>
</dbReference>
<accession>A0A2P7SGR1</accession>
<comment type="caution">
    <text evidence="6">The sequence shown here is derived from an EMBL/GenBank/DDBJ whole genome shotgun (WGS) entry which is preliminary data.</text>
</comment>
<sequence length="333" mass="34385">MTTPIVPTLDHIRRAYAATSQVTQLTPLLESRPLTAMTGAARVFIKPESLQWAGSFKVRGAYWRLKQLSPEEAKRGVVAYSSGNFAQGLAAAGQALGIPVTIVMPIDAPAAKRDATAGYGARVVLTDHGARPREEVASERAREIAKEEGLALLHPFDDSEIVAGQAGAGLEAIDQLAAKGAKADIVLCAVGGGGLIGGVSLAFHYLSPETQVIAVEPEGFNGMGTSLAKGAIETMPLVSPSICDGLMARKPGEAPFAAVSAAGVRGLAVNDASVRRAMKIAFERLKLVLEPSGAATLAALLDGGLDLAGKTVLVVATGGNVSLNDYMRHLADA</sequence>
<evidence type="ECO:0000313" key="7">
    <source>
        <dbReference type="Proteomes" id="UP000240653"/>
    </source>
</evidence>
<keyword evidence="3" id="KW-0663">Pyridoxal phosphate</keyword>
<comment type="similarity">
    <text evidence="2">Belongs to the serine/threonine dehydratase family.</text>
</comment>
<dbReference type="FunFam" id="3.40.50.1100:FF:000005">
    <property type="entry name" value="Threonine dehydratase catabolic"/>
    <property type="match status" value="1"/>
</dbReference>
<proteinExistence type="inferred from homology"/>
<reference evidence="6 7" key="1">
    <citation type="submission" date="2018-03" db="EMBL/GenBank/DDBJ databases">
        <title>The draft genome of Mesorhizobium soli JCM 19897.</title>
        <authorList>
            <person name="Li L."/>
            <person name="Liu L."/>
            <person name="Liang L."/>
            <person name="Wang T."/>
            <person name="Zhang X."/>
        </authorList>
    </citation>
    <scope>NUCLEOTIDE SEQUENCE [LARGE SCALE GENOMIC DNA]</scope>
    <source>
        <strain evidence="6 7">JCM 19897</strain>
    </source>
</reference>
<comment type="cofactor">
    <cofactor evidence="1">
        <name>pyridoxal 5'-phosphate</name>
        <dbReference type="ChEBI" id="CHEBI:597326"/>
    </cofactor>
</comment>
<dbReference type="InterPro" id="IPR050147">
    <property type="entry name" value="Ser/Thr_Dehydratase"/>
</dbReference>
<name>A0A2P7SGR1_9HYPH</name>
<feature type="domain" description="Tryptophan synthase beta chain-like PALP" evidence="5">
    <location>
        <begin position="24"/>
        <end position="318"/>
    </location>
</feature>
<dbReference type="EMBL" id="PXYL01000004">
    <property type="protein sequence ID" value="PSJ61660.1"/>
    <property type="molecule type" value="Genomic_DNA"/>
</dbReference>
<evidence type="ECO:0000256" key="4">
    <source>
        <dbReference type="ARBA" id="ARBA00023239"/>
    </source>
</evidence>
<dbReference type="InterPro" id="IPR001926">
    <property type="entry name" value="TrpB-like_PALP"/>
</dbReference>
<keyword evidence="7" id="KW-1185">Reference proteome</keyword>
<dbReference type="OrthoDB" id="9811476at2"/>
<dbReference type="SUPFAM" id="SSF53686">
    <property type="entry name" value="Tryptophan synthase beta subunit-like PLP-dependent enzymes"/>
    <property type="match status" value="1"/>
</dbReference>
<dbReference type="GO" id="GO:0009097">
    <property type="term" value="P:isoleucine biosynthetic process"/>
    <property type="evidence" value="ECO:0007669"/>
    <property type="project" value="TreeGrafter"/>
</dbReference>
<dbReference type="GO" id="GO:0004794">
    <property type="term" value="F:threonine deaminase activity"/>
    <property type="evidence" value="ECO:0007669"/>
    <property type="project" value="TreeGrafter"/>
</dbReference>
<evidence type="ECO:0000256" key="2">
    <source>
        <dbReference type="ARBA" id="ARBA00010869"/>
    </source>
</evidence>
<dbReference type="GO" id="GO:0006565">
    <property type="term" value="P:L-serine catabolic process"/>
    <property type="evidence" value="ECO:0007669"/>
    <property type="project" value="TreeGrafter"/>
</dbReference>
<dbReference type="PANTHER" id="PTHR48078:SF6">
    <property type="entry name" value="L-THREONINE DEHYDRATASE CATABOLIC TDCB"/>
    <property type="match status" value="1"/>
</dbReference>
<dbReference type="InterPro" id="IPR036052">
    <property type="entry name" value="TrpB-like_PALP_sf"/>
</dbReference>
<dbReference type="GO" id="GO:0006567">
    <property type="term" value="P:L-threonine catabolic process"/>
    <property type="evidence" value="ECO:0007669"/>
    <property type="project" value="TreeGrafter"/>
</dbReference>
<dbReference type="Gene3D" id="3.40.50.1100">
    <property type="match status" value="2"/>
</dbReference>
<dbReference type="CDD" id="cd01562">
    <property type="entry name" value="Thr-dehyd"/>
    <property type="match status" value="1"/>
</dbReference>
<keyword evidence="4" id="KW-0456">Lyase</keyword>
<organism evidence="6 7">
    <name type="scientific">Pseudaminobacter soli</name>
    <name type="common">ex Li et al. 2025</name>
    <dbReference type="NCBI Taxonomy" id="1295366"/>
    <lineage>
        <taxon>Bacteria</taxon>
        <taxon>Pseudomonadati</taxon>
        <taxon>Pseudomonadota</taxon>
        <taxon>Alphaproteobacteria</taxon>
        <taxon>Hyphomicrobiales</taxon>
        <taxon>Phyllobacteriaceae</taxon>
        <taxon>Pseudaminobacter</taxon>
    </lineage>
</organism>
<dbReference type="GO" id="GO:0003941">
    <property type="term" value="F:L-serine ammonia-lyase activity"/>
    <property type="evidence" value="ECO:0007669"/>
    <property type="project" value="TreeGrafter"/>
</dbReference>
<dbReference type="Proteomes" id="UP000240653">
    <property type="component" value="Unassembled WGS sequence"/>
</dbReference>
<gene>
    <name evidence="6" type="ORF">C7I85_09970</name>
</gene>
<dbReference type="Pfam" id="PF00291">
    <property type="entry name" value="PALP"/>
    <property type="match status" value="1"/>
</dbReference>